<dbReference type="Proteomes" id="UP001063166">
    <property type="component" value="Unassembled WGS sequence"/>
</dbReference>
<proteinExistence type="predicted"/>
<organism evidence="2 3">
    <name type="scientific">Lyophyllum shimeji</name>
    <name type="common">Hon-shimeji</name>
    <name type="synonym">Tricholoma shimeji</name>
    <dbReference type="NCBI Taxonomy" id="47721"/>
    <lineage>
        <taxon>Eukaryota</taxon>
        <taxon>Fungi</taxon>
        <taxon>Dikarya</taxon>
        <taxon>Basidiomycota</taxon>
        <taxon>Agaricomycotina</taxon>
        <taxon>Agaricomycetes</taxon>
        <taxon>Agaricomycetidae</taxon>
        <taxon>Agaricales</taxon>
        <taxon>Tricholomatineae</taxon>
        <taxon>Lyophyllaceae</taxon>
        <taxon>Lyophyllum</taxon>
    </lineage>
</organism>
<evidence type="ECO:0000313" key="2">
    <source>
        <dbReference type="EMBL" id="GLB43549.1"/>
    </source>
</evidence>
<dbReference type="InterPro" id="IPR036282">
    <property type="entry name" value="Glutathione-S-Trfase_C_sf"/>
</dbReference>
<dbReference type="Pfam" id="PF22041">
    <property type="entry name" value="GST_C_7"/>
    <property type="match status" value="1"/>
</dbReference>
<evidence type="ECO:0000313" key="3">
    <source>
        <dbReference type="Proteomes" id="UP001063166"/>
    </source>
</evidence>
<feature type="domain" description="GST N-terminal" evidence="1">
    <location>
        <begin position="9"/>
        <end position="100"/>
    </location>
</feature>
<comment type="caution">
    <text evidence="2">The sequence shown here is derived from an EMBL/GenBank/DDBJ whole genome shotgun (WGS) entry which is preliminary data.</text>
</comment>
<dbReference type="Gene3D" id="3.40.30.10">
    <property type="entry name" value="Glutaredoxin"/>
    <property type="match status" value="1"/>
</dbReference>
<dbReference type="AlphaFoldDB" id="A0A9P3PXT9"/>
<dbReference type="PROSITE" id="PS50404">
    <property type="entry name" value="GST_NTER"/>
    <property type="match status" value="1"/>
</dbReference>
<name>A0A9P3PXT9_LYOSH</name>
<dbReference type="InterPro" id="IPR054416">
    <property type="entry name" value="GST_UstS-like_C"/>
</dbReference>
<dbReference type="OrthoDB" id="4951845at2759"/>
<evidence type="ECO:0000259" key="1">
    <source>
        <dbReference type="PROSITE" id="PS50404"/>
    </source>
</evidence>
<accession>A0A9P3PXT9</accession>
<dbReference type="SUPFAM" id="SSF52833">
    <property type="entry name" value="Thioredoxin-like"/>
    <property type="match status" value="1"/>
</dbReference>
<dbReference type="Gene3D" id="1.20.1050.10">
    <property type="match status" value="1"/>
</dbReference>
<reference evidence="2" key="1">
    <citation type="submission" date="2022-07" db="EMBL/GenBank/DDBJ databases">
        <title>The genome of Lyophyllum shimeji provides insight into the initial evolution of ectomycorrhizal fungal genome.</title>
        <authorList>
            <person name="Kobayashi Y."/>
            <person name="Shibata T."/>
            <person name="Hirakawa H."/>
            <person name="Shigenobu S."/>
            <person name="Nishiyama T."/>
            <person name="Yamada A."/>
            <person name="Hasebe M."/>
            <person name="Kawaguchi M."/>
        </authorList>
    </citation>
    <scope>NUCLEOTIDE SEQUENCE</scope>
    <source>
        <strain evidence="2">AT787</strain>
    </source>
</reference>
<dbReference type="InterPro" id="IPR004045">
    <property type="entry name" value="Glutathione_S-Trfase_N"/>
</dbReference>
<dbReference type="EMBL" id="BRPK01000014">
    <property type="protein sequence ID" value="GLB43549.1"/>
    <property type="molecule type" value="Genomic_DNA"/>
</dbReference>
<dbReference type="Pfam" id="PF13409">
    <property type="entry name" value="GST_N_2"/>
    <property type="match status" value="1"/>
</dbReference>
<dbReference type="SUPFAM" id="SSF47616">
    <property type="entry name" value="GST C-terminal domain-like"/>
    <property type="match status" value="1"/>
</dbReference>
<gene>
    <name evidence="2" type="ORF">LshimejAT787_1400610</name>
</gene>
<protein>
    <submittedName>
        <fullName evidence="2">Glutathione S-transferase, N-terminal domain</fullName>
    </submittedName>
</protein>
<keyword evidence="3" id="KW-1185">Reference proteome</keyword>
<sequence>MSNVISFYDIPSKTGKPWSGNTWKARYALNYKGIPYKTVWVEYPDIEAAAKQIGAAPTGKRPDGTPLYTCPMIHDPSTNTAVSESLAIAEYLDRQYPDTPRLLPPGTTALQHAFMTVFQPLGGPALQFALPATHRYLTPASEGYFRFHREKAFGKIMETWTPTGPERDVEWAKVKASFNTLDGWLQAGKADGPFFGGKIPCFSDFAVGARLIWYKLIFGEDGEKWKDILTWNEGRWAAYTESLKPYEAVL</sequence>
<dbReference type="InterPro" id="IPR036249">
    <property type="entry name" value="Thioredoxin-like_sf"/>
</dbReference>